<feature type="domain" description="Ig-like" evidence="5">
    <location>
        <begin position="519"/>
        <end position="630"/>
    </location>
</feature>
<dbReference type="InterPro" id="IPR007110">
    <property type="entry name" value="Ig-like_dom"/>
</dbReference>
<dbReference type="SUPFAM" id="SSF48726">
    <property type="entry name" value="Immunoglobulin"/>
    <property type="match status" value="6"/>
</dbReference>
<reference evidence="6 7" key="1">
    <citation type="submission" date="2019-06" db="EMBL/GenBank/DDBJ databases">
        <title>Draft genomes of female and male turbot (Scophthalmus maximus).</title>
        <authorList>
            <person name="Xu H."/>
            <person name="Xu X.-W."/>
            <person name="Shao C."/>
            <person name="Chen S."/>
        </authorList>
    </citation>
    <scope>NUCLEOTIDE SEQUENCE [LARGE SCALE GENOMIC DNA]</scope>
    <source>
        <strain evidence="6">Ysfricsl-2016a</strain>
        <tissue evidence="6">Blood</tissue>
    </source>
</reference>
<dbReference type="PROSITE" id="PS50835">
    <property type="entry name" value="IG_LIKE"/>
    <property type="match status" value="3"/>
</dbReference>
<dbReference type="AlphaFoldDB" id="A0A6A4SY34"/>
<sequence>MTSSTTDNNTSMTVSWKPWTALFYILFKCSTGVSQQFQLEPLNSTVLQGSDVRFNATVEGDWRVMTWDVGDFQVLTFTVNGTILRSSPRFSAGFCSAGDKTCVEFIIHSVTRKETGPVECTVQGEYGSKTAQLNVQEGGTVHITGGDVTVVQDQLVEFQCVSAAWFPTPTVTWMQNDQAVDSSLYNTSSMADADFFNATSVLKLQAVRNATVECRATVPALTNPQSSSVFMVVVSQQFQLEPLNSTVLQGSDVRFNATVEGDWRVMTWDVGDFQVLTFTVNGTILRSSPRFSAGFCSAGDKTCVEFIIHSVTRKETGPVECTVQGEYGSKTAQLNVQEGGTVHITGGDVTVVQDQLVEFQCVSAAWFPTPTVTWMQNDQAVDSSLYNTSSMADADFFNATSVLKLQAVRNATVECRATVPALTNPQSSSVFMVVVSQQFQLEPLNSTVLQGSDVRFNATVEGDWRVMTWDVGDFQVLTFTVNGTILRSSPRFSAGFCSAGDKTCVEFIIHSVTRKETGPVECTVQGEYGSKTAQLNVQEGGTVHITGGDVTVVQDQLVEFQCVSAAWFPTPTVTWMQNDQAVDSSLYNTSSMADADFFNATSVLKLQAVRNATVECRATVPALTNPQSSSVFMVVVPKPPDWTVLIAVVVSFGGLALLVLLILGIIFCYKRKKEKESSYQDEMRRARTQSQISDASAAGQRHGQVNAGYVVEGHTSVAPSELTDSSVCQANGPSNYEMPDILNSNQGGNGYNSAYNTMDESGYRKHRHVTIVKITGIEEPKLVTKNDQQMSPREKTKDLPVNLLAVGVVKGKMVYELPPGMSYTTFHPPQNTSQITQVWTYA</sequence>
<dbReference type="Proteomes" id="UP000438429">
    <property type="component" value="Unassembled WGS sequence"/>
</dbReference>
<comment type="subcellular location">
    <subcellularLocation>
        <location evidence="1">Membrane</location>
        <topology evidence="1">Single-pass membrane protein</topology>
    </subcellularLocation>
</comment>
<proteinExistence type="predicted"/>
<evidence type="ECO:0000256" key="3">
    <source>
        <dbReference type="ARBA" id="ARBA00023157"/>
    </source>
</evidence>
<dbReference type="InterPro" id="IPR013162">
    <property type="entry name" value="CD80_C2-set"/>
</dbReference>
<evidence type="ECO:0000256" key="2">
    <source>
        <dbReference type="ARBA" id="ARBA00023136"/>
    </source>
</evidence>
<dbReference type="InterPro" id="IPR013783">
    <property type="entry name" value="Ig-like_fold"/>
</dbReference>
<dbReference type="InterPro" id="IPR003599">
    <property type="entry name" value="Ig_sub"/>
</dbReference>
<evidence type="ECO:0000259" key="5">
    <source>
        <dbReference type="PROSITE" id="PS50835"/>
    </source>
</evidence>
<dbReference type="EMBL" id="VEVO01000008">
    <property type="protein sequence ID" value="KAF0038703.1"/>
    <property type="molecule type" value="Genomic_DNA"/>
</dbReference>
<feature type="domain" description="Ig-like" evidence="5">
    <location>
        <begin position="318"/>
        <end position="429"/>
    </location>
</feature>
<evidence type="ECO:0000313" key="6">
    <source>
        <dbReference type="EMBL" id="KAF0038703.1"/>
    </source>
</evidence>
<keyword evidence="4" id="KW-1133">Transmembrane helix</keyword>
<accession>A0A6A4SY34</accession>
<name>A0A6A4SY34_SCOMX</name>
<keyword evidence="2 4" id="KW-0472">Membrane</keyword>
<dbReference type="InterPro" id="IPR036179">
    <property type="entry name" value="Ig-like_dom_sf"/>
</dbReference>
<feature type="transmembrane region" description="Helical" evidence="4">
    <location>
        <begin position="642"/>
        <end position="669"/>
    </location>
</feature>
<gene>
    <name evidence="6" type="ORF">F2P81_009187</name>
</gene>
<dbReference type="Gene3D" id="2.60.40.10">
    <property type="entry name" value="Immunoglobulins"/>
    <property type="match status" value="6"/>
</dbReference>
<keyword evidence="4" id="KW-0812">Transmembrane</keyword>
<organism evidence="6 7">
    <name type="scientific">Scophthalmus maximus</name>
    <name type="common">Turbot</name>
    <name type="synonym">Psetta maxima</name>
    <dbReference type="NCBI Taxonomy" id="52904"/>
    <lineage>
        <taxon>Eukaryota</taxon>
        <taxon>Metazoa</taxon>
        <taxon>Chordata</taxon>
        <taxon>Craniata</taxon>
        <taxon>Vertebrata</taxon>
        <taxon>Euteleostomi</taxon>
        <taxon>Actinopterygii</taxon>
        <taxon>Neopterygii</taxon>
        <taxon>Teleostei</taxon>
        <taxon>Neoteleostei</taxon>
        <taxon>Acanthomorphata</taxon>
        <taxon>Carangaria</taxon>
        <taxon>Pleuronectiformes</taxon>
        <taxon>Pleuronectoidei</taxon>
        <taxon>Scophthalmidae</taxon>
        <taxon>Scophthalmus</taxon>
    </lineage>
</organism>
<dbReference type="PANTHER" id="PTHR44991:SF1">
    <property type="entry name" value="IMMUNOGLOBULIN SUPERFAMILY MEMBER 5"/>
    <property type="match status" value="1"/>
</dbReference>
<comment type="caution">
    <text evidence="6">The sequence shown here is derived from an EMBL/GenBank/DDBJ whole genome shotgun (WGS) entry which is preliminary data.</text>
</comment>
<feature type="domain" description="Ig-like" evidence="5">
    <location>
        <begin position="117"/>
        <end position="228"/>
    </location>
</feature>
<evidence type="ECO:0000256" key="4">
    <source>
        <dbReference type="SAM" id="Phobius"/>
    </source>
</evidence>
<evidence type="ECO:0000313" key="7">
    <source>
        <dbReference type="Proteomes" id="UP000438429"/>
    </source>
</evidence>
<dbReference type="PANTHER" id="PTHR44991">
    <property type="entry name" value="IMMUNOGLOBULIN SUPERFAMILY MEMBER 5"/>
    <property type="match status" value="1"/>
</dbReference>
<evidence type="ECO:0000256" key="1">
    <source>
        <dbReference type="ARBA" id="ARBA00004167"/>
    </source>
</evidence>
<dbReference type="Pfam" id="PF08205">
    <property type="entry name" value="C2-set_2"/>
    <property type="match status" value="3"/>
</dbReference>
<dbReference type="GO" id="GO:0016020">
    <property type="term" value="C:membrane"/>
    <property type="evidence" value="ECO:0007669"/>
    <property type="project" value="UniProtKB-SubCell"/>
</dbReference>
<protein>
    <recommendedName>
        <fullName evidence="5">Ig-like domain-containing protein</fullName>
    </recommendedName>
</protein>
<dbReference type="SMART" id="SM00409">
    <property type="entry name" value="IG"/>
    <property type="match status" value="6"/>
</dbReference>
<keyword evidence="3" id="KW-1015">Disulfide bond</keyword>